<evidence type="ECO:0000256" key="7">
    <source>
        <dbReference type="SAM" id="Phobius"/>
    </source>
</evidence>
<keyword evidence="9" id="KW-0012">Acyltransferase</keyword>
<feature type="transmembrane region" description="Helical" evidence="7">
    <location>
        <begin position="10"/>
        <end position="28"/>
    </location>
</feature>
<reference evidence="9" key="2">
    <citation type="submission" date="2021-09" db="EMBL/GenBank/DDBJ databases">
        <authorList>
            <person name="Gilroy R."/>
        </authorList>
    </citation>
    <scope>NUCLEOTIDE SEQUENCE</scope>
    <source>
        <strain evidence="9">ChiSjej5B23-16112</strain>
    </source>
</reference>
<keyword evidence="3" id="KW-1003">Cell membrane</keyword>
<evidence type="ECO:0000256" key="3">
    <source>
        <dbReference type="ARBA" id="ARBA00022475"/>
    </source>
</evidence>
<evidence type="ECO:0000256" key="2">
    <source>
        <dbReference type="ARBA" id="ARBA00007400"/>
    </source>
</evidence>
<dbReference type="InterPro" id="IPR002656">
    <property type="entry name" value="Acyl_transf_3_dom"/>
</dbReference>
<gene>
    <name evidence="9" type="ORF">K8V82_00165</name>
</gene>
<keyword evidence="9" id="KW-0808">Transferase</keyword>
<evidence type="ECO:0000259" key="8">
    <source>
        <dbReference type="Pfam" id="PF01757"/>
    </source>
</evidence>
<dbReference type="AlphaFoldDB" id="A0A921LF53"/>
<evidence type="ECO:0000256" key="1">
    <source>
        <dbReference type="ARBA" id="ARBA00004651"/>
    </source>
</evidence>
<comment type="subcellular location">
    <subcellularLocation>
        <location evidence="1">Cell membrane</location>
        <topology evidence="1">Multi-pass membrane protein</topology>
    </subcellularLocation>
</comment>
<accession>A0A921LF53</accession>
<reference evidence="9" key="1">
    <citation type="journal article" date="2021" name="PeerJ">
        <title>Extensive microbial diversity within the chicken gut microbiome revealed by metagenomics and culture.</title>
        <authorList>
            <person name="Gilroy R."/>
            <person name="Ravi A."/>
            <person name="Getino M."/>
            <person name="Pursley I."/>
            <person name="Horton D.L."/>
            <person name="Alikhan N.F."/>
            <person name="Baker D."/>
            <person name="Gharbi K."/>
            <person name="Hall N."/>
            <person name="Watson M."/>
            <person name="Adriaenssens E.M."/>
            <person name="Foster-Nyarko E."/>
            <person name="Jarju S."/>
            <person name="Secka A."/>
            <person name="Antonio M."/>
            <person name="Oren A."/>
            <person name="Chaudhuri R.R."/>
            <person name="La Ragione R."/>
            <person name="Hildebrand F."/>
            <person name="Pallen M.J."/>
        </authorList>
    </citation>
    <scope>NUCLEOTIDE SEQUENCE</scope>
    <source>
        <strain evidence="9">ChiSjej5B23-16112</strain>
    </source>
</reference>
<dbReference type="PANTHER" id="PTHR40074:SF2">
    <property type="entry name" value="O-ACETYLTRANSFERASE WECH"/>
    <property type="match status" value="1"/>
</dbReference>
<protein>
    <submittedName>
        <fullName evidence="9">Acyltransferase family protein</fullName>
    </submittedName>
</protein>
<feature type="transmembrane region" description="Helical" evidence="7">
    <location>
        <begin position="303"/>
        <end position="327"/>
    </location>
</feature>
<evidence type="ECO:0000256" key="4">
    <source>
        <dbReference type="ARBA" id="ARBA00022692"/>
    </source>
</evidence>
<feature type="transmembrane region" description="Helical" evidence="7">
    <location>
        <begin position="79"/>
        <end position="99"/>
    </location>
</feature>
<dbReference type="Pfam" id="PF01757">
    <property type="entry name" value="Acyl_transf_3"/>
    <property type="match status" value="1"/>
</dbReference>
<feature type="transmembrane region" description="Helical" evidence="7">
    <location>
        <begin position="48"/>
        <end position="67"/>
    </location>
</feature>
<feature type="transmembrane region" description="Helical" evidence="7">
    <location>
        <begin position="239"/>
        <end position="260"/>
    </location>
</feature>
<feature type="transmembrane region" description="Helical" evidence="7">
    <location>
        <begin position="272"/>
        <end position="291"/>
    </location>
</feature>
<evidence type="ECO:0000313" key="10">
    <source>
        <dbReference type="Proteomes" id="UP000769156"/>
    </source>
</evidence>
<feature type="domain" description="Acyltransferase 3" evidence="8">
    <location>
        <begin position="5"/>
        <end position="325"/>
    </location>
</feature>
<comment type="similarity">
    <text evidence="2">Belongs to the acyltransferase 3 family.</text>
</comment>
<dbReference type="PANTHER" id="PTHR40074">
    <property type="entry name" value="O-ACETYLTRANSFERASE WECH"/>
    <property type="match status" value="1"/>
</dbReference>
<organism evidence="9 10">
    <name type="scientific">Lachnoclostridium phocaeense</name>
    <dbReference type="NCBI Taxonomy" id="1871021"/>
    <lineage>
        <taxon>Bacteria</taxon>
        <taxon>Bacillati</taxon>
        <taxon>Bacillota</taxon>
        <taxon>Clostridia</taxon>
        <taxon>Lachnospirales</taxon>
        <taxon>Lachnospiraceae</taxon>
    </lineage>
</organism>
<feature type="transmembrane region" description="Helical" evidence="7">
    <location>
        <begin position="206"/>
        <end position="227"/>
    </location>
</feature>
<proteinExistence type="inferred from homology"/>
<keyword evidence="6 7" id="KW-0472">Membrane</keyword>
<feature type="transmembrane region" description="Helical" evidence="7">
    <location>
        <begin position="178"/>
        <end position="194"/>
    </location>
</feature>
<keyword evidence="4 7" id="KW-0812">Transmembrane</keyword>
<dbReference type="GO" id="GO:0005886">
    <property type="term" value="C:plasma membrane"/>
    <property type="evidence" value="ECO:0007669"/>
    <property type="project" value="UniProtKB-SubCell"/>
</dbReference>
<dbReference type="GO" id="GO:0009246">
    <property type="term" value="P:enterobacterial common antigen biosynthetic process"/>
    <property type="evidence" value="ECO:0007669"/>
    <property type="project" value="TreeGrafter"/>
</dbReference>
<dbReference type="Proteomes" id="UP000769156">
    <property type="component" value="Unassembled WGS sequence"/>
</dbReference>
<evidence type="ECO:0000313" key="9">
    <source>
        <dbReference type="EMBL" id="HJF93192.1"/>
    </source>
</evidence>
<feature type="transmembrane region" description="Helical" evidence="7">
    <location>
        <begin position="149"/>
        <end position="166"/>
    </location>
</feature>
<dbReference type="EMBL" id="DYVY01000006">
    <property type="protein sequence ID" value="HJF93192.1"/>
    <property type="molecule type" value="Genomic_DNA"/>
</dbReference>
<sequence>MREKNYNLELIRMVSFVLVIAIHVSNYFCRGYGEIPDSEYLFSLVVDTAARVSVPCFFMITGALLMGRDEPLEKHVKRLVRFFTVLVVWSLVYYLWNIFYMKSDFDLRTILYEPVEAHLWYLYAMIPIYLVLPFLQVMCRNFSVRLEKAFFVVTTGTVIANYLLWLMHGEFYYDPPLIGDRVYVYYLYAGYYLYKYRDRIRLSQRVAAAVCLVSLAASFGITLAATVAQEDHYEGALTYGMPFIVLASAMFFLFMLRLGGGKLRPGERAKKVIDLFCGCSFGIYLIHILFLDNYKKHMEPCDLSAWIAVPALVASITAVSFLCVWLLRRTGAGRKIT</sequence>
<evidence type="ECO:0000256" key="5">
    <source>
        <dbReference type="ARBA" id="ARBA00022989"/>
    </source>
</evidence>
<feature type="transmembrane region" description="Helical" evidence="7">
    <location>
        <begin position="119"/>
        <end position="137"/>
    </location>
</feature>
<dbReference type="GO" id="GO:0016413">
    <property type="term" value="F:O-acetyltransferase activity"/>
    <property type="evidence" value="ECO:0007669"/>
    <property type="project" value="TreeGrafter"/>
</dbReference>
<name>A0A921LF53_9FIRM</name>
<comment type="caution">
    <text evidence="9">The sequence shown here is derived from an EMBL/GenBank/DDBJ whole genome shotgun (WGS) entry which is preliminary data.</text>
</comment>
<evidence type="ECO:0000256" key="6">
    <source>
        <dbReference type="ARBA" id="ARBA00023136"/>
    </source>
</evidence>
<keyword evidence="5 7" id="KW-1133">Transmembrane helix</keyword>